<dbReference type="RefSeq" id="WP_109270587.1">
    <property type="nucleotide sequence ID" value="NZ_QFFF01000001.1"/>
</dbReference>
<evidence type="ECO:0000259" key="2">
    <source>
        <dbReference type="Pfam" id="PF13229"/>
    </source>
</evidence>
<protein>
    <recommendedName>
        <fullName evidence="2">Right handed beta helix domain-containing protein</fullName>
    </recommendedName>
</protein>
<dbReference type="SUPFAM" id="SSF51126">
    <property type="entry name" value="Pectin lyase-like"/>
    <property type="match status" value="1"/>
</dbReference>
<sequence length="311" mass="32496">MRHVLAPIALALLAGTAVAQPATASFVVQEQGRGYPSLQDAVDSIAGGSGTILIAPGTYRECAVQAAGTVAYVAREPGTVVFDGGICEGKAALVLGGRAARVEGLTFQNMRVADRNGAGIRIERGDLSVSETLFRNSEQGILSASDPSGAIRIDRSTFSGLGGCEDGHGCSHSIYIGDYGRLIVTRSRFERGTGGHYVKSRAPSVEIMDSSFDDTRGRSTNYMIDLPNGATGRIAGNTFVQGQDKENYSAFIMVAPEGAGNSSDGLSITGNIASIAPGIDRRTSFVADKSGDSIQVEGNRLGPDIKRFDAR</sequence>
<comment type="caution">
    <text evidence="3">The sequence shown here is derived from an EMBL/GenBank/DDBJ whole genome shotgun (WGS) entry which is preliminary data.</text>
</comment>
<dbReference type="InterPro" id="IPR011050">
    <property type="entry name" value="Pectin_lyase_fold/virulence"/>
</dbReference>
<feature type="chain" id="PRO_5015564412" description="Right handed beta helix domain-containing protein" evidence="1">
    <location>
        <begin position="20"/>
        <end position="311"/>
    </location>
</feature>
<dbReference type="InterPro" id="IPR039448">
    <property type="entry name" value="Beta_helix"/>
</dbReference>
<proteinExistence type="predicted"/>
<evidence type="ECO:0000313" key="4">
    <source>
        <dbReference type="Proteomes" id="UP000245916"/>
    </source>
</evidence>
<keyword evidence="1" id="KW-0732">Signal</keyword>
<accession>A0A2U2J290</accession>
<name>A0A2U2J290_9SPHN</name>
<dbReference type="Proteomes" id="UP000245916">
    <property type="component" value="Unassembled WGS sequence"/>
</dbReference>
<feature type="domain" description="Right handed beta helix" evidence="2">
    <location>
        <begin position="99"/>
        <end position="243"/>
    </location>
</feature>
<gene>
    <name evidence="3" type="ORF">DF286_05890</name>
</gene>
<dbReference type="InterPro" id="IPR012334">
    <property type="entry name" value="Pectin_lyas_fold"/>
</dbReference>
<dbReference type="AlphaFoldDB" id="A0A2U2J290"/>
<feature type="signal peptide" evidence="1">
    <location>
        <begin position="1"/>
        <end position="19"/>
    </location>
</feature>
<dbReference type="Gene3D" id="2.160.20.10">
    <property type="entry name" value="Single-stranded right-handed beta-helix, Pectin lyase-like"/>
    <property type="match status" value="1"/>
</dbReference>
<evidence type="ECO:0000313" key="3">
    <source>
        <dbReference type="EMBL" id="PWG02448.1"/>
    </source>
</evidence>
<reference evidence="3 4" key="1">
    <citation type="submission" date="2018-05" db="EMBL/GenBank/DDBJ databases">
        <title>Genome of Sphingosinicella humi QZX222.</title>
        <authorList>
            <person name="Qiao Z."/>
            <person name="Wang G."/>
        </authorList>
    </citation>
    <scope>NUCLEOTIDE SEQUENCE [LARGE SCALE GENOMIC DNA]</scope>
    <source>
        <strain evidence="3 4">QZX222</strain>
    </source>
</reference>
<organism evidence="3 4">
    <name type="scientific">Allosphingosinicella humi</name>
    <dbReference type="NCBI Taxonomy" id="2068657"/>
    <lineage>
        <taxon>Bacteria</taxon>
        <taxon>Pseudomonadati</taxon>
        <taxon>Pseudomonadota</taxon>
        <taxon>Alphaproteobacteria</taxon>
        <taxon>Sphingomonadales</taxon>
        <taxon>Sphingomonadaceae</taxon>
        <taxon>Allosphingosinicella</taxon>
    </lineage>
</organism>
<dbReference type="EMBL" id="QFFF01000001">
    <property type="protein sequence ID" value="PWG02448.1"/>
    <property type="molecule type" value="Genomic_DNA"/>
</dbReference>
<dbReference type="Pfam" id="PF13229">
    <property type="entry name" value="Beta_helix"/>
    <property type="match status" value="1"/>
</dbReference>
<keyword evidence="4" id="KW-1185">Reference proteome</keyword>
<dbReference type="OrthoDB" id="7237303at2"/>
<evidence type="ECO:0000256" key="1">
    <source>
        <dbReference type="SAM" id="SignalP"/>
    </source>
</evidence>